<evidence type="ECO:0000313" key="2">
    <source>
        <dbReference type="Proteomes" id="UP000187455"/>
    </source>
</evidence>
<name>A0A1R0GRX1_9FUNG</name>
<accession>A0A1R0GRX1</accession>
<sequence length="159" mass="18533">MTCLRRKRTVGTMQNQIPALPPGLNSKTLSPSIWRNKFHFKRYNYRCLNETGCMFRIKRLYSKNSTEIQLIFKSDNNPAVSMIRMQIVSKIHIYLPEVRGESFSSFKQRLRLQFQEMQSKTSSISPLQASKKTTKPCILIVSHPQLEAKQNSLNLLHFL</sequence>
<dbReference type="STRING" id="133383.A0A1R0GRX1"/>
<organism evidence="1 2">
    <name type="scientific">Smittium mucronatum</name>
    <dbReference type="NCBI Taxonomy" id="133383"/>
    <lineage>
        <taxon>Eukaryota</taxon>
        <taxon>Fungi</taxon>
        <taxon>Fungi incertae sedis</taxon>
        <taxon>Zoopagomycota</taxon>
        <taxon>Kickxellomycotina</taxon>
        <taxon>Harpellomycetes</taxon>
        <taxon>Harpellales</taxon>
        <taxon>Legeriomycetaceae</taxon>
        <taxon>Smittium</taxon>
    </lineage>
</organism>
<dbReference type="EMBL" id="LSSL01004233">
    <property type="protein sequence ID" value="OLY79626.1"/>
    <property type="molecule type" value="Genomic_DNA"/>
</dbReference>
<reference evidence="1 2" key="1">
    <citation type="journal article" date="2016" name="Mol. Biol. Evol.">
        <title>Genome-Wide Survey of Gut Fungi (Harpellales) Reveals the First Horizontally Transferred Ubiquitin Gene from a Mosquito Host.</title>
        <authorList>
            <person name="Wang Y."/>
            <person name="White M.M."/>
            <person name="Kvist S."/>
            <person name="Moncalvo J.M."/>
        </authorList>
    </citation>
    <scope>NUCLEOTIDE SEQUENCE [LARGE SCALE GENOMIC DNA]</scope>
    <source>
        <strain evidence="1 2">ALG-7-W6</strain>
    </source>
</reference>
<comment type="caution">
    <text evidence="1">The sequence shown here is derived from an EMBL/GenBank/DDBJ whole genome shotgun (WGS) entry which is preliminary data.</text>
</comment>
<keyword evidence="2" id="KW-1185">Reference proteome</keyword>
<proteinExistence type="predicted"/>
<gene>
    <name evidence="1" type="ORF">AYI68_g6300</name>
</gene>
<evidence type="ECO:0000313" key="1">
    <source>
        <dbReference type="EMBL" id="OLY79626.1"/>
    </source>
</evidence>
<dbReference type="AlphaFoldDB" id="A0A1R0GRX1"/>
<dbReference type="Proteomes" id="UP000187455">
    <property type="component" value="Unassembled WGS sequence"/>
</dbReference>
<protein>
    <submittedName>
        <fullName evidence="1">Uncharacterized protein</fullName>
    </submittedName>
</protein>